<organism evidence="1 2">
    <name type="scientific">Fistulifera solaris</name>
    <name type="common">Oleaginous diatom</name>
    <dbReference type="NCBI Taxonomy" id="1519565"/>
    <lineage>
        <taxon>Eukaryota</taxon>
        <taxon>Sar</taxon>
        <taxon>Stramenopiles</taxon>
        <taxon>Ochrophyta</taxon>
        <taxon>Bacillariophyta</taxon>
        <taxon>Bacillariophyceae</taxon>
        <taxon>Bacillariophycidae</taxon>
        <taxon>Naviculales</taxon>
        <taxon>Naviculaceae</taxon>
        <taxon>Fistulifera</taxon>
    </lineage>
</organism>
<dbReference type="InParanoid" id="A0A1Z5K0W3"/>
<evidence type="ECO:0000313" key="2">
    <source>
        <dbReference type="Proteomes" id="UP000198406"/>
    </source>
</evidence>
<dbReference type="AlphaFoldDB" id="A0A1Z5K0W3"/>
<evidence type="ECO:0000313" key="1">
    <source>
        <dbReference type="EMBL" id="GAX19925.1"/>
    </source>
</evidence>
<proteinExistence type="predicted"/>
<sequence length="215" mass="24545">MTVTTEAFLGARCPRQILSTHLKYGDHHDRFDDKELQQRLTQMRIKLLEAEIRMLPKPNLSPKAFVMELLEAIANNGEPLPDAGFRSLIRASTPSWKRRLYHSVAAPPSANLDHVASALGETMARSDNQFAILVGEGEKFRITFPTDTVDYGDGTSWVECRLRGRDSDKLLVMIGWQLVQREDDGAWLVDSVDWQDFRDQFRPGIGREEWMRICG</sequence>
<accession>A0A1Z5K0W3</accession>
<name>A0A1Z5K0W3_FISSO</name>
<comment type="caution">
    <text evidence="1">The sequence shown here is derived from an EMBL/GenBank/DDBJ whole genome shotgun (WGS) entry which is preliminary data.</text>
</comment>
<dbReference type="Proteomes" id="UP000198406">
    <property type="component" value="Unassembled WGS sequence"/>
</dbReference>
<reference evidence="1 2" key="1">
    <citation type="journal article" date="2015" name="Plant Cell">
        <title>Oil accumulation by the oleaginous diatom Fistulifera solaris as revealed by the genome and transcriptome.</title>
        <authorList>
            <person name="Tanaka T."/>
            <person name="Maeda Y."/>
            <person name="Veluchamy A."/>
            <person name="Tanaka M."/>
            <person name="Abida H."/>
            <person name="Marechal E."/>
            <person name="Bowler C."/>
            <person name="Muto M."/>
            <person name="Sunaga Y."/>
            <person name="Tanaka M."/>
            <person name="Yoshino T."/>
            <person name="Taniguchi T."/>
            <person name="Fukuda Y."/>
            <person name="Nemoto M."/>
            <person name="Matsumoto M."/>
            <person name="Wong P.S."/>
            <person name="Aburatani S."/>
            <person name="Fujibuchi W."/>
        </authorList>
    </citation>
    <scope>NUCLEOTIDE SEQUENCE [LARGE SCALE GENOMIC DNA]</scope>
    <source>
        <strain evidence="1 2">JPCC DA0580</strain>
    </source>
</reference>
<dbReference type="EMBL" id="BDSP01000141">
    <property type="protein sequence ID" value="GAX19925.1"/>
    <property type="molecule type" value="Genomic_DNA"/>
</dbReference>
<gene>
    <name evidence="1" type="ORF">FisN_1Lh606</name>
</gene>
<protein>
    <submittedName>
        <fullName evidence="1">Uncharacterized protein</fullName>
    </submittedName>
</protein>
<keyword evidence="2" id="KW-1185">Reference proteome</keyword>
<dbReference type="OrthoDB" id="41517at2759"/>